<evidence type="ECO:0000256" key="1">
    <source>
        <dbReference type="ARBA" id="ARBA00007628"/>
    </source>
</evidence>
<dbReference type="SMART" id="SM00353">
    <property type="entry name" value="HLH"/>
    <property type="match status" value="1"/>
</dbReference>
<feature type="domain" description="BHLH" evidence="8">
    <location>
        <begin position="46"/>
        <end position="136"/>
    </location>
</feature>
<keyword evidence="6" id="KW-0539">Nucleus</keyword>
<feature type="compositionally biased region" description="Basic residues" evidence="7">
    <location>
        <begin position="48"/>
        <end position="61"/>
    </location>
</feature>
<dbReference type="GO" id="GO:0003700">
    <property type="term" value="F:DNA-binding transcription factor activity"/>
    <property type="evidence" value="ECO:0007669"/>
    <property type="project" value="TreeGrafter"/>
</dbReference>
<protein>
    <recommendedName>
        <fullName evidence="8">BHLH domain-containing protein</fullName>
    </recommendedName>
</protein>
<dbReference type="GO" id="GO:0046983">
    <property type="term" value="F:protein dimerization activity"/>
    <property type="evidence" value="ECO:0007669"/>
    <property type="project" value="InterPro"/>
</dbReference>
<comment type="caution">
    <text evidence="9">The sequence shown here is derived from an EMBL/GenBank/DDBJ whole genome shotgun (WGS) entry which is preliminary data.</text>
</comment>
<dbReference type="OrthoDB" id="8964853at2759"/>
<feature type="compositionally biased region" description="Acidic residues" evidence="7">
    <location>
        <begin position="1"/>
        <end position="27"/>
    </location>
</feature>
<dbReference type="EMBL" id="NIVC01001859">
    <property type="protein sequence ID" value="PAA63278.1"/>
    <property type="molecule type" value="Genomic_DNA"/>
</dbReference>
<proteinExistence type="inferred from homology"/>
<gene>
    <name evidence="9" type="ORF">BOX15_Mlig010536g3</name>
</gene>
<dbReference type="PROSITE" id="PS50888">
    <property type="entry name" value="BHLH"/>
    <property type="match status" value="1"/>
</dbReference>
<reference evidence="9 10" key="1">
    <citation type="submission" date="2017-06" db="EMBL/GenBank/DDBJ databases">
        <title>A platform for efficient transgenesis in Macrostomum lignano, a flatworm model organism for stem cell research.</title>
        <authorList>
            <person name="Berezikov E."/>
        </authorList>
    </citation>
    <scope>NUCLEOTIDE SEQUENCE [LARGE SCALE GENOMIC DNA]</scope>
    <source>
        <strain evidence="9">DV1</strain>
        <tissue evidence="9">Whole organism</tissue>
    </source>
</reference>
<dbReference type="InterPro" id="IPR036638">
    <property type="entry name" value="HLH_DNA-bd_sf"/>
</dbReference>
<sequence>MQDYENDLDIDDFEEDGEDDEELEDNLELAVVPAGAQLTGDRIEDAKRTHHNRLEKRRRQSLRASYQRLLHALPASPSGSNGAGGGSGGGGGGSSGGSGAASSNGCGGVQTGPGLSRDKASRAQILQRAVDYIKELQSITRNQSDDLARIDRENEVLSNEIEDLEQAVASANQLVNQDDLPPSPPTSPETDQDAEPDYQGGRQQQQQVQHPVPMKRMKYSG</sequence>
<dbReference type="GO" id="GO:0045944">
    <property type="term" value="P:positive regulation of transcription by RNA polymerase II"/>
    <property type="evidence" value="ECO:0007669"/>
    <property type="project" value="TreeGrafter"/>
</dbReference>
<feature type="region of interest" description="Disordered" evidence="7">
    <location>
        <begin position="1"/>
        <end position="121"/>
    </location>
</feature>
<keyword evidence="3" id="KW-0238">DNA-binding</keyword>
<keyword evidence="10" id="KW-1185">Reference proteome</keyword>
<evidence type="ECO:0000259" key="8">
    <source>
        <dbReference type="PROSITE" id="PS50888"/>
    </source>
</evidence>
<comment type="similarity">
    <text evidence="1">Belongs to the MAX family.</text>
</comment>
<feature type="compositionally biased region" description="Gly residues" evidence="7">
    <location>
        <begin position="81"/>
        <end position="111"/>
    </location>
</feature>
<dbReference type="PANTHER" id="PTHR10328:SF3">
    <property type="entry name" value="PROTEIN MAX"/>
    <property type="match status" value="1"/>
</dbReference>
<dbReference type="GO" id="GO:0090575">
    <property type="term" value="C:RNA polymerase II transcription regulator complex"/>
    <property type="evidence" value="ECO:0007669"/>
    <property type="project" value="TreeGrafter"/>
</dbReference>
<organism evidence="9 10">
    <name type="scientific">Macrostomum lignano</name>
    <dbReference type="NCBI Taxonomy" id="282301"/>
    <lineage>
        <taxon>Eukaryota</taxon>
        <taxon>Metazoa</taxon>
        <taxon>Spiralia</taxon>
        <taxon>Lophotrochozoa</taxon>
        <taxon>Platyhelminthes</taxon>
        <taxon>Rhabditophora</taxon>
        <taxon>Macrostomorpha</taxon>
        <taxon>Macrostomida</taxon>
        <taxon>Macrostomidae</taxon>
        <taxon>Macrostomum</taxon>
    </lineage>
</organism>
<accession>A0A267EP59</accession>
<evidence type="ECO:0000256" key="4">
    <source>
        <dbReference type="ARBA" id="ARBA00023159"/>
    </source>
</evidence>
<evidence type="ECO:0000256" key="3">
    <source>
        <dbReference type="ARBA" id="ARBA00023125"/>
    </source>
</evidence>
<evidence type="ECO:0000256" key="5">
    <source>
        <dbReference type="ARBA" id="ARBA00023163"/>
    </source>
</evidence>
<evidence type="ECO:0000313" key="10">
    <source>
        <dbReference type="Proteomes" id="UP000215902"/>
    </source>
</evidence>
<dbReference type="Gene3D" id="4.10.280.10">
    <property type="entry name" value="Helix-loop-helix DNA-binding domain"/>
    <property type="match status" value="1"/>
</dbReference>
<dbReference type="Proteomes" id="UP000215902">
    <property type="component" value="Unassembled WGS sequence"/>
</dbReference>
<feature type="region of interest" description="Disordered" evidence="7">
    <location>
        <begin position="171"/>
        <end position="221"/>
    </location>
</feature>
<evidence type="ECO:0000256" key="6">
    <source>
        <dbReference type="ARBA" id="ARBA00023242"/>
    </source>
</evidence>
<dbReference type="AlphaFoldDB" id="A0A267EP59"/>
<dbReference type="GO" id="GO:0003677">
    <property type="term" value="F:DNA binding"/>
    <property type="evidence" value="ECO:0007669"/>
    <property type="project" value="UniProtKB-KW"/>
</dbReference>
<name>A0A267EP59_9PLAT</name>
<keyword evidence="4" id="KW-0010">Activator</keyword>
<dbReference type="SUPFAM" id="SSF47459">
    <property type="entry name" value="HLH, helix-loop-helix DNA-binding domain"/>
    <property type="match status" value="1"/>
</dbReference>
<feature type="compositionally biased region" description="Low complexity" evidence="7">
    <location>
        <begin position="199"/>
        <end position="209"/>
    </location>
</feature>
<evidence type="ECO:0000313" key="9">
    <source>
        <dbReference type="EMBL" id="PAA63278.1"/>
    </source>
</evidence>
<dbReference type="InterPro" id="IPR011598">
    <property type="entry name" value="bHLH_dom"/>
</dbReference>
<evidence type="ECO:0000256" key="2">
    <source>
        <dbReference type="ARBA" id="ARBA00023015"/>
    </source>
</evidence>
<keyword evidence="5" id="KW-0804">Transcription</keyword>
<dbReference type="PANTHER" id="PTHR10328">
    <property type="entry name" value="PROTEIN MAX MYC-ASSOCIATED FACTOR X"/>
    <property type="match status" value="1"/>
</dbReference>
<evidence type="ECO:0000256" key="7">
    <source>
        <dbReference type="SAM" id="MobiDB-lite"/>
    </source>
</evidence>
<dbReference type="Pfam" id="PF00010">
    <property type="entry name" value="HLH"/>
    <property type="match status" value="1"/>
</dbReference>
<keyword evidence="2" id="KW-0805">Transcription regulation</keyword>